<evidence type="ECO:0000313" key="3">
    <source>
        <dbReference type="Proteomes" id="UP000276834"/>
    </source>
</evidence>
<feature type="region of interest" description="Disordered" evidence="1">
    <location>
        <begin position="114"/>
        <end position="145"/>
    </location>
</feature>
<evidence type="ECO:0000256" key="1">
    <source>
        <dbReference type="SAM" id="MobiDB-lite"/>
    </source>
</evidence>
<dbReference type="Proteomes" id="UP000276834">
    <property type="component" value="Unassembled WGS sequence"/>
</dbReference>
<gene>
    <name evidence="2" type="ORF">DV515_00017991</name>
</gene>
<sequence length="216" mass="23018">MLGRREELILDLSQCRSRGALGPSSLAGTRSSELGWARPSWNQDPSSAPHCPSRSSQRKLRHGGEIVVHPLTSHGSRSFCSLGQPGRWDGSCRCRDDPGHARVPLRRQLGKNILPLRSCDAKSSQSRGRSWEKHTGPLGTARYPEGWQPTELPVCFMDGDGLRGPQATDSRQGHAFGVPGAGDGCGDTGKGSTLGSGPSCHTQLGRAGLDPKPASH</sequence>
<reference evidence="2 3" key="1">
    <citation type="journal article" date="2018" name="Proc. R. Soc. B">
        <title>A non-coding region near Follistatin controls head colour polymorphism in the Gouldian finch.</title>
        <authorList>
            <person name="Toomey M.B."/>
            <person name="Marques C.I."/>
            <person name="Andrade P."/>
            <person name="Araujo P.M."/>
            <person name="Sabatino S."/>
            <person name="Gazda M.A."/>
            <person name="Afonso S."/>
            <person name="Lopes R.J."/>
            <person name="Corbo J.C."/>
            <person name="Carneiro M."/>
        </authorList>
    </citation>
    <scope>NUCLEOTIDE SEQUENCE [LARGE SCALE GENOMIC DNA]</scope>
    <source>
        <strain evidence="2">Red01</strain>
        <tissue evidence="2">Muscle</tissue>
    </source>
</reference>
<protein>
    <submittedName>
        <fullName evidence="2">Uncharacterized protein</fullName>
    </submittedName>
</protein>
<dbReference type="AlphaFoldDB" id="A0A3L8Q8R0"/>
<proteinExistence type="predicted"/>
<feature type="compositionally biased region" description="Gly residues" evidence="1">
    <location>
        <begin position="179"/>
        <end position="194"/>
    </location>
</feature>
<accession>A0A3L8Q8R0</accession>
<feature type="region of interest" description="Disordered" evidence="1">
    <location>
        <begin position="164"/>
        <end position="216"/>
    </location>
</feature>
<organism evidence="2 3">
    <name type="scientific">Chloebia gouldiae</name>
    <name type="common">Gouldian finch</name>
    <name type="synonym">Erythrura gouldiae</name>
    <dbReference type="NCBI Taxonomy" id="44316"/>
    <lineage>
        <taxon>Eukaryota</taxon>
        <taxon>Metazoa</taxon>
        <taxon>Chordata</taxon>
        <taxon>Craniata</taxon>
        <taxon>Vertebrata</taxon>
        <taxon>Euteleostomi</taxon>
        <taxon>Archelosauria</taxon>
        <taxon>Archosauria</taxon>
        <taxon>Dinosauria</taxon>
        <taxon>Saurischia</taxon>
        <taxon>Theropoda</taxon>
        <taxon>Coelurosauria</taxon>
        <taxon>Aves</taxon>
        <taxon>Neognathae</taxon>
        <taxon>Neoaves</taxon>
        <taxon>Telluraves</taxon>
        <taxon>Australaves</taxon>
        <taxon>Passeriformes</taxon>
        <taxon>Passeroidea</taxon>
        <taxon>Passeridae</taxon>
        <taxon>Chloebia</taxon>
    </lineage>
</organism>
<feature type="region of interest" description="Disordered" evidence="1">
    <location>
        <begin position="36"/>
        <end position="59"/>
    </location>
</feature>
<evidence type="ECO:0000313" key="2">
    <source>
        <dbReference type="EMBL" id="RLV63711.1"/>
    </source>
</evidence>
<name>A0A3L8Q8R0_CHLGU</name>
<keyword evidence="3" id="KW-1185">Reference proteome</keyword>
<comment type="caution">
    <text evidence="2">The sequence shown here is derived from an EMBL/GenBank/DDBJ whole genome shotgun (WGS) entry which is preliminary data.</text>
</comment>
<dbReference type="EMBL" id="QUSF01002133">
    <property type="protein sequence ID" value="RLV63711.1"/>
    <property type="molecule type" value="Genomic_DNA"/>
</dbReference>